<evidence type="ECO:0000313" key="3">
    <source>
        <dbReference type="Proteomes" id="UP000769780"/>
    </source>
</evidence>
<organism evidence="2 3">
    <name type="scientific">Mesobacillus maritimus</name>
    <dbReference type="NCBI Taxonomy" id="1643336"/>
    <lineage>
        <taxon>Bacteria</taxon>
        <taxon>Bacillati</taxon>
        <taxon>Bacillota</taxon>
        <taxon>Bacilli</taxon>
        <taxon>Bacillales</taxon>
        <taxon>Bacillaceae</taxon>
        <taxon>Mesobacillus</taxon>
    </lineage>
</organism>
<proteinExistence type="predicted"/>
<dbReference type="Proteomes" id="UP000769780">
    <property type="component" value="Unassembled WGS sequence"/>
</dbReference>
<keyword evidence="3" id="KW-1185">Reference proteome</keyword>
<accession>A0ABS7K6X4</accession>
<comment type="caution">
    <text evidence="2">The sequence shown here is derived from an EMBL/GenBank/DDBJ whole genome shotgun (WGS) entry which is preliminary data.</text>
</comment>
<keyword evidence="1" id="KW-1133">Transmembrane helix</keyword>
<keyword evidence="1" id="KW-0812">Transmembrane</keyword>
<evidence type="ECO:0000313" key="2">
    <source>
        <dbReference type="EMBL" id="MBY0097975.1"/>
    </source>
</evidence>
<evidence type="ECO:0008006" key="4">
    <source>
        <dbReference type="Google" id="ProtNLM"/>
    </source>
</evidence>
<gene>
    <name evidence="2" type="ORF">H0185_14310</name>
</gene>
<sequence>MDREYNLKQFVGGKYDWFSRGSFRIFTFLILFSPAFTSMYKENVLLYFVFVGLITMNNLCVEYFSIAKKGNEPKEYTGLFMLISLPINIILLLIFYIL</sequence>
<protein>
    <recommendedName>
        <fullName evidence="4">DUF4181 domain-containing protein</fullName>
    </recommendedName>
</protein>
<reference evidence="2 3" key="1">
    <citation type="submission" date="2020-07" db="EMBL/GenBank/DDBJ databases">
        <title>Fungal Genomes of the International Space Station.</title>
        <authorList>
            <person name="Seuylemezian A."/>
            <person name="Singh N.K."/>
            <person name="Wood J."/>
            <person name="Venkateswaran K."/>
        </authorList>
    </citation>
    <scope>NUCLEOTIDE SEQUENCE [LARGE SCALE GENOMIC DNA]</scope>
    <source>
        <strain evidence="2 3">PL-B2</strain>
    </source>
</reference>
<feature type="transmembrane region" description="Helical" evidence="1">
    <location>
        <begin position="76"/>
        <end position="97"/>
    </location>
</feature>
<keyword evidence="1" id="KW-0472">Membrane</keyword>
<dbReference type="RefSeq" id="WP_221874191.1">
    <property type="nucleotide sequence ID" value="NZ_JACWFH010000017.1"/>
</dbReference>
<evidence type="ECO:0000256" key="1">
    <source>
        <dbReference type="SAM" id="Phobius"/>
    </source>
</evidence>
<name>A0ABS7K6X4_9BACI</name>
<dbReference type="EMBL" id="JACWFH010000017">
    <property type="protein sequence ID" value="MBY0097975.1"/>
    <property type="molecule type" value="Genomic_DNA"/>
</dbReference>
<feature type="transmembrane region" description="Helical" evidence="1">
    <location>
        <begin position="21"/>
        <end position="39"/>
    </location>
</feature>
<feature type="transmembrane region" description="Helical" evidence="1">
    <location>
        <begin position="45"/>
        <end position="64"/>
    </location>
</feature>